<gene>
    <name evidence="1" type="ORF">C8A01DRAFT_18206</name>
</gene>
<comment type="caution">
    <text evidence="1">The sequence shown here is derived from an EMBL/GenBank/DDBJ whole genome shotgun (WGS) entry which is preliminary data.</text>
</comment>
<sequence length="138" mass="14832">MSSASPQLNSSSCPTGEASIPTSFASIPTNISYVAVPGQNVTERWMVRCCEPYPVQLVDGCWEWCQIDPEQERNVSQQLLEIRYDACFRNYGRPLSESGSMYHFHSGAGAAVSARVSVLRSVVVALAASGVVALVSGT</sequence>
<proteinExistence type="predicted"/>
<reference evidence="2" key="1">
    <citation type="journal article" date="2023" name="Mol. Phylogenet. Evol.">
        <title>Genome-scale phylogeny and comparative genomics of the fungal order Sordariales.</title>
        <authorList>
            <person name="Hensen N."/>
            <person name="Bonometti L."/>
            <person name="Westerberg I."/>
            <person name="Brannstrom I.O."/>
            <person name="Guillou S."/>
            <person name="Cros-Aarteil S."/>
            <person name="Calhoun S."/>
            <person name="Haridas S."/>
            <person name="Kuo A."/>
            <person name="Mondo S."/>
            <person name="Pangilinan J."/>
            <person name="Riley R."/>
            <person name="LaButti K."/>
            <person name="Andreopoulos B."/>
            <person name="Lipzen A."/>
            <person name="Chen C."/>
            <person name="Yan M."/>
            <person name="Daum C."/>
            <person name="Ng V."/>
            <person name="Clum A."/>
            <person name="Steindorff A."/>
            <person name="Ohm R.A."/>
            <person name="Martin F."/>
            <person name="Silar P."/>
            <person name="Natvig D.O."/>
            <person name="Lalanne C."/>
            <person name="Gautier V."/>
            <person name="Ament-Velasquez S.L."/>
            <person name="Kruys A."/>
            <person name="Hutchinson M.I."/>
            <person name="Powell A.J."/>
            <person name="Barry K."/>
            <person name="Miller A.N."/>
            <person name="Grigoriev I.V."/>
            <person name="Debuchy R."/>
            <person name="Gladieux P."/>
            <person name="Hiltunen Thoren M."/>
            <person name="Johannesson H."/>
        </authorList>
    </citation>
    <scope>NUCLEOTIDE SEQUENCE [LARGE SCALE GENOMIC DNA]</scope>
    <source>
        <strain evidence="2">CBS 284.82</strain>
    </source>
</reference>
<organism evidence="1 2">
    <name type="scientific">Parachaetomium inaequale</name>
    <dbReference type="NCBI Taxonomy" id="2588326"/>
    <lineage>
        <taxon>Eukaryota</taxon>
        <taxon>Fungi</taxon>
        <taxon>Dikarya</taxon>
        <taxon>Ascomycota</taxon>
        <taxon>Pezizomycotina</taxon>
        <taxon>Sordariomycetes</taxon>
        <taxon>Sordariomycetidae</taxon>
        <taxon>Sordariales</taxon>
        <taxon>Chaetomiaceae</taxon>
        <taxon>Parachaetomium</taxon>
    </lineage>
</organism>
<dbReference type="AlphaFoldDB" id="A0AAN6PES7"/>
<evidence type="ECO:0000313" key="2">
    <source>
        <dbReference type="Proteomes" id="UP001303115"/>
    </source>
</evidence>
<protein>
    <submittedName>
        <fullName evidence="1">Uncharacterized protein</fullName>
    </submittedName>
</protein>
<keyword evidence="2" id="KW-1185">Reference proteome</keyword>
<evidence type="ECO:0000313" key="1">
    <source>
        <dbReference type="EMBL" id="KAK4035076.1"/>
    </source>
</evidence>
<accession>A0AAN6PES7</accession>
<name>A0AAN6PES7_9PEZI</name>
<dbReference type="EMBL" id="MU854456">
    <property type="protein sequence ID" value="KAK4035076.1"/>
    <property type="molecule type" value="Genomic_DNA"/>
</dbReference>
<dbReference type="Proteomes" id="UP001303115">
    <property type="component" value="Unassembled WGS sequence"/>
</dbReference>